<evidence type="ECO:0000256" key="5">
    <source>
        <dbReference type="ARBA" id="ARBA00022884"/>
    </source>
</evidence>
<dbReference type="SUPFAM" id="SSF53300">
    <property type="entry name" value="vWA-like"/>
    <property type="match status" value="1"/>
</dbReference>
<evidence type="ECO:0000313" key="8">
    <source>
        <dbReference type="EMBL" id="APW61639.1"/>
    </source>
</evidence>
<dbReference type="GO" id="GO:0046872">
    <property type="term" value="F:metal ion binding"/>
    <property type="evidence" value="ECO:0007669"/>
    <property type="project" value="UniProtKB-KW"/>
</dbReference>
<reference evidence="9" key="1">
    <citation type="submission" date="2016-12" db="EMBL/GenBank/DDBJ databases">
        <title>Comparative genomics of four Isosphaeraceae planctomycetes: a common pool of plasmids and glycoside hydrolase genes.</title>
        <authorList>
            <person name="Ivanova A."/>
        </authorList>
    </citation>
    <scope>NUCLEOTIDE SEQUENCE [LARGE SCALE GENOMIC DNA]</scope>
    <source>
        <strain evidence="9">PX4</strain>
    </source>
</reference>
<dbReference type="PANTHER" id="PTHR14202:SF0">
    <property type="entry name" value="RNA-BINDING PROTEIN RO60"/>
    <property type="match status" value="1"/>
</dbReference>
<accession>A0A1U7CRX0</accession>
<dbReference type="OrthoDB" id="208855at2"/>
<evidence type="ECO:0000256" key="4">
    <source>
        <dbReference type="ARBA" id="ARBA00022723"/>
    </source>
</evidence>
<dbReference type="SUPFAM" id="SSF140864">
    <property type="entry name" value="TROVE domain-like"/>
    <property type="match status" value="1"/>
</dbReference>
<keyword evidence="3" id="KW-0963">Cytoplasm</keyword>
<dbReference type="InterPro" id="IPR040322">
    <property type="entry name" value="TROVE2"/>
</dbReference>
<evidence type="ECO:0000256" key="3">
    <source>
        <dbReference type="ARBA" id="ARBA00022490"/>
    </source>
</evidence>
<feature type="domain" description="TROVE" evidence="7">
    <location>
        <begin position="10"/>
        <end position="310"/>
    </location>
</feature>
<dbReference type="RefSeq" id="WP_076347146.1">
    <property type="nucleotide sequence ID" value="NZ_CP019082.1"/>
</dbReference>
<protein>
    <recommendedName>
        <fullName evidence="7">TROVE domain-containing protein</fullName>
    </recommendedName>
</protein>
<name>A0A1U7CRX0_9BACT</name>
<proteinExistence type="inferred from homology"/>
<dbReference type="InterPro" id="IPR037214">
    <property type="entry name" value="TROVE_dom_sf"/>
</dbReference>
<keyword evidence="9" id="KW-1185">Reference proteome</keyword>
<dbReference type="InterPro" id="IPR008858">
    <property type="entry name" value="TROVE_dom"/>
</dbReference>
<dbReference type="STRING" id="1387353.BSF38_03164"/>
<comment type="subcellular location">
    <subcellularLocation>
        <location evidence="1">Cytoplasm</location>
    </subcellularLocation>
</comment>
<dbReference type="Pfam" id="PF05731">
    <property type="entry name" value="TROVE"/>
    <property type="match status" value="1"/>
</dbReference>
<keyword evidence="6" id="KW-0687">Ribonucleoprotein</keyword>
<keyword evidence="4" id="KW-0479">Metal-binding</keyword>
<dbReference type="GO" id="GO:0005737">
    <property type="term" value="C:cytoplasm"/>
    <property type="evidence" value="ECO:0007669"/>
    <property type="project" value="UniProtKB-SubCell"/>
</dbReference>
<dbReference type="KEGG" id="pbor:BSF38_03164"/>
<dbReference type="Proteomes" id="UP000186309">
    <property type="component" value="Chromosome"/>
</dbReference>
<evidence type="ECO:0000256" key="1">
    <source>
        <dbReference type="ARBA" id="ARBA00004496"/>
    </source>
</evidence>
<dbReference type="InterPro" id="IPR036465">
    <property type="entry name" value="vWFA_dom_sf"/>
</dbReference>
<dbReference type="EMBL" id="CP019082">
    <property type="protein sequence ID" value="APW61639.1"/>
    <property type="molecule type" value="Genomic_DNA"/>
</dbReference>
<gene>
    <name evidence="8" type="ORF">BSF38_03164</name>
</gene>
<evidence type="ECO:0000256" key="6">
    <source>
        <dbReference type="ARBA" id="ARBA00023274"/>
    </source>
</evidence>
<dbReference type="PANTHER" id="PTHR14202">
    <property type="entry name" value="60 KDA RIBONUCLEOPROTEIN SSA/RO"/>
    <property type="match status" value="1"/>
</dbReference>
<comment type="similarity">
    <text evidence="2">Belongs to the Ro 60 kDa family.</text>
</comment>
<dbReference type="Gene3D" id="3.40.50.410">
    <property type="entry name" value="von Willebrand factor, type A domain"/>
    <property type="match status" value="1"/>
</dbReference>
<evidence type="ECO:0000256" key="2">
    <source>
        <dbReference type="ARBA" id="ARBA00007814"/>
    </source>
</evidence>
<dbReference type="PROSITE" id="PS50988">
    <property type="entry name" value="TROVE"/>
    <property type="match status" value="1"/>
</dbReference>
<evidence type="ECO:0000313" key="9">
    <source>
        <dbReference type="Proteomes" id="UP000186309"/>
    </source>
</evidence>
<dbReference type="AlphaFoldDB" id="A0A1U7CRX0"/>
<organism evidence="8 9">
    <name type="scientific">Paludisphaera borealis</name>
    <dbReference type="NCBI Taxonomy" id="1387353"/>
    <lineage>
        <taxon>Bacteria</taxon>
        <taxon>Pseudomonadati</taxon>
        <taxon>Planctomycetota</taxon>
        <taxon>Planctomycetia</taxon>
        <taxon>Isosphaerales</taxon>
        <taxon>Isosphaeraceae</taxon>
        <taxon>Paludisphaera</taxon>
    </lineage>
</organism>
<evidence type="ECO:0000259" key="7">
    <source>
        <dbReference type="PROSITE" id="PS50988"/>
    </source>
</evidence>
<keyword evidence="5" id="KW-0694">RNA-binding</keyword>
<dbReference type="GO" id="GO:1990904">
    <property type="term" value="C:ribonucleoprotein complex"/>
    <property type="evidence" value="ECO:0007669"/>
    <property type="project" value="UniProtKB-KW"/>
</dbReference>
<dbReference type="GO" id="GO:0003723">
    <property type="term" value="F:RNA binding"/>
    <property type="evidence" value="ECO:0007669"/>
    <property type="project" value="UniProtKB-KW"/>
</dbReference>
<sequence>MATLNRIQKIFTHEGAPAARIDPLAQLERSVMSCLLWEDEFYEDGQTIGERIAGLVKQVPAEDVARVAIQAKEDMKLRHVPLLLARELMRTKEGRALAKDLFPKVVLRPDDVTEFLSIYWKGKPDEPLAKQVKRHVGESLRKFDEYQLAKYNGGQKAVKLRDAIRITRPKPHGDEQAALWKRLVKGELATPDTWEVELSKGGDKKESWTRLLAENRLGGLALLRNLRNMTKAGVETESIRQGLRALKTGRLLPINFIAAARHNPAFESDLEAKFFECFAGREKLKGQTIILVDVSGSMDVALSARSEMKRMDAACSLAMIGRQMFEDLRVFTFSNSLIEVPGRRGFALRDAIVGSQPHGGTELGKAVTSLPKRDRLIVITDEQSHDPVPQLKGYLINVASNKNGVGYGSWLHIDGWSDKVLDYIAKYEANDAPRAS</sequence>